<accession>A0A177B9D3</accession>
<evidence type="ECO:0000256" key="8">
    <source>
        <dbReference type="ARBA" id="ARBA00033282"/>
    </source>
</evidence>
<dbReference type="InterPro" id="IPR039011">
    <property type="entry name" value="IRS"/>
</dbReference>
<comment type="function">
    <text evidence="9">Activates phosphatidylinositol 3-kinase when bound to the regulatory p85 subunit. May mediate the control of various cellular processes by insulin-like peptides. When phosphorylated by the insulin receptor binds specifically to various cellular proteins containing SH2 domains. Involved in control of cell proliferation, cell size, and body and organ growth throughout development. Also has a role in a signaling pathway controlling the physiological response required to endure periods of low nutrient conditions. Insulin/insulin-like growth factor (IGF) signaling pathway has a role in regulating aging and is necessary in the ovary for vitellogenic maturation.</text>
</comment>
<keyword evidence="13" id="KW-1185">Reference proteome</keyword>
<feature type="domain" description="PH" evidence="11">
    <location>
        <begin position="6"/>
        <end position="110"/>
    </location>
</feature>
<reference evidence="12 13" key="1">
    <citation type="submission" date="2016-04" db="EMBL/GenBank/DDBJ databases">
        <title>The genome of Intoshia linei affirms orthonectids as highly simplified spiralians.</title>
        <authorList>
            <person name="Mikhailov K.V."/>
            <person name="Slusarev G.S."/>
            <person name="Nikitin M.A."/>
            <person name="Logacheva M.D."/>
            <person name="Penin A."/>
            <person name="Aleoshin V."/>
            <person name="Panchin Y.V."/>
        </authorList>
    </citation>
    <scope>NUCLEOTIDE SEQUENCE [LARGE SCALE GENOMIC DNA]</scope>
    <source>
        <strain evidence="12">Intl2013</strain>
        <tissue evidence="12">Whole animal</tissue>
    </source>
</reference>
<organism evidence="12 13">
    <name type="scientific">Intoshia linei</name>
    <dbReference type="NCBI Taxonomy" id="1819745"/>
    <lineage>
        <taxon>Eukaryota</taxon>
        <taxon>Metazoa</taxon>
        <taxon>Spiralia</taxon>
        <taxon>Lophotrochozoa</taxon>
        <taxon>Mesozoa</taxon>
        <taxon>Orthonectida</taxon>
        <taxon>Rhopaluridae</taxon>
        <taxon>Intoshia</taxon>
    </lineage>
</organism>
<dbReference type="SMART" id="SM01244">
    <property type="entry name" value="IRS"/>
    <property type="match status" value="1"/>
</dbReference>
<dbReference type="GO" id="GO:0005158">
    <property type="term" value="F:insulin receptor binding"/>
    <property type="evidence" value="ECO:0007669"/>
    <property type="project" value="InterPro"/>
</dbReference>
<dbReference type="Proteomes" id="UP000078046">
    <property type="component" value="Unassembled WGS sequence"/>
</dbReference>
<dbReference type="Pfam" id="PF02174">
    <property type="entry name" value="IRS"/>
    <property type="match status" value="1"/>
</dbReference>
<evidence type="ECO:0000256" key="3">
    <source>
        <dbReference type="ARBA" id="ARBA00022553"/>
    </source>
</evidence>
<feature type="compositionally biased region" description="Low complexity" evidence="10">
    <location>
        <begin position="381"/>
        <end position="392"/>
    </location>
</feature>
<proteinExistence type="predicted"/>
<dbReference type="EMBL" id="LWCA01000110">
    <property type="protein sequence ID" value="OAF70780.1"/>
    <property type="molecule type" value="Genomic_DNA"/>
</dbReference>
<dbReference type="GO" id="GO:0048477">
    <property type="term" value="P:oogenesis"/>
    <property type="evidence" value="ECO:0007669"/>
    <property type="project" value="UniProtKB-KW"/>
</dbReference>
<keyword evidence="4" id="KW-0341">Growth regulation</keyword>
<dbReference type="Gene3D" id="2.30.29.30">
    <property type="entry name" value="Pleckstrin-homology domain (PH domain)/Phosphotyrosine-binding domain (PTB)"/>
    <property type="match status" value="2"/>
</dbReference>
<evidence type="ECO:0000256" key="5">
    <source>
        <dbReference type="ARBA" id="ARBA00022737"/>
    </source>
</evidence>
<evidence type="ECO:0000256" key="9">
    <source>
        <dbReference type="ARBA" id="ARBA00046145"/>
    </source>
</evidence>
<dbReference type="GO" id="GO:0043548">
    <property type="term" value="F:phosphatidylinositol 3-kinase binding"/>
    <property type="evidence" value="ECO:0007669"/>
    <property type="project" value="TreeGrafter"/>
</dbReference>
<comment type="caution">
    <text evidence="12">The sequence shown here is derived from an EMBL/GenBank/DDBJ whole genome shotgun (WGS) entry which is preliminary data.</text>
</comment>
<dbReference type="GO" id="GO:0005886">
    <property type="term" value="C:plasma membrane"/>
    <property type="evidence" value="ECO:0007669"/>
    <property type="project" value="TreeGrafter"/>
</dbReference>
<keyword evidence="3" id="KW-0597">Phosphoprotein</keyword>
<sequence>MTVEDVVITGWLKKLKTKKRRFYALTIKETAYEKIAELSCYKNEKLFMNKRKPSHTLNLIDECISIDTLVGHVHTIAIFTISQNIMAFICADNNEAEKWLHLLRKVRLQCKGEKILLSSTFINMWQVEVVNKIISTGEYKKMKTVTLPAPIMLKLIKNDKKSTVEHGDYRLGLTAANIIFMATFQSKSPSIILELSNVRKLGHFECYFLVTTGNASTMGSGEICMKTDSCNTAQDMHNTILFTLRRSFITTNVGDYIQCKDQKTQKSKVRGVDYGKFHTMPPEEDVSPKEQMKYIDVMNDSSTIDSEVLSILSDFKLFINDETIKSEYLEIPQTSTKEIIERSEPNYKPIRATSVLNGVSDNSISSESNRLPPRLSTDPCMSTTNNDSSTENNMEMNFSTSAVCLFKTKNIAHLEKDLKKKKLGKFLKWTKQNYEGSIGIIKSDMQEHETTLKDLANKQKIKNESEY</sequence>
<dbReference type="PANTHER" id="PTHR10614">
    <property type="entry name" value="INSULIN RECEPTOR SUBSTRATE"/>
    <property type="match status" value="1"/>
</dbReference>
<gene>
    <name evidence="12" type="ORF">A3Q56_01471</name>
</gene>
<dbReference type="InterPro" id="IPR002404">
    <property type="entry name" value="IRS_PTB"/>
</dbReference>
<keyword evidence="7" id="KW-0896">Oogenesis</keyword>
<evidence type="ECO:0000313" key="12">
    <source>
        <dbReference type="EMBL" id="OAF70780.1"/>
    </source>
</evidence>
<keyword evidence="6" id="KW-0221">Differentiation</keyword>
<dbReference type="OrthoDB" id="946068at2759"/>
<dbReference type="SMART" id="SM00233">
    <property type="entry name" value="PH"/>
    <property type="match status" value="1"/>
</dbReference>
<evidence type="ECO:0000256" key="4">
    <source>
        <dbReference type="ARBA" id="ARBA00022604"/>
    </source>
</evidence>
<evidence type="ECO:0000256" key="6">
    <source>
        <dbReference type="ARBA" id="ARBA00022782"/>
    </source>
</evidence>
<evidence type="ECO:0000256" key="2">
    <source>
        <dbReference type="ARBA" id="ARBA00015710"/>
    </source>
</evidence>
<dbReference type="InterPro" id="IPR001849">
    <property type="entry name" value="PH_domain"/>
</dbReference>
<feature type="region of interest" description="Disordered" evidence="10">
    <location>
        <begin position="361"/>
        <end position="392"/>
    </location>
</feature>
<comment type="subunit">
    <text evidence="1">Bindings to phosphatidylinositol 3-kinase and SHP2.</text>
</comment>
<dbReference type="GO" id="GO:0008286">
    <property type="term" value="P:insulin receptor signaling pathway"/>
    <property type="evidence" value="ECO:0007669"/>
    <property type="project" value="InterPro"/>
</dbReference>
<dbReference type="PRINTS" id="PR00628">
    <property type="entry name" value="INSULINRSI"/>
</dbReference>
<dbReference type="AlphaFoldDB" id="A0A177B9D3"/>
<evidence type="ECO:0000259" key="11">
    <source>
        <dbReference type="SMART" id="SM00233"/>
    </source>
</evidence>
<evidence type="ECO:0000256" key="7">
    <source>
        <dbReference type="ARBA" id="ARBA00022943"/>
    </source>
</evidence>
<dbReference type="SUPFAM" id="SSF50729">
    <property type="entry name" value="PH domain-like"/>
    <property type="match status" value="2"/>
</dbReference>
<evidence type="ECO:0000313" key="13">
    <source>
        <dbReference type="Proteomes" id="UP000078046"/>
    </source>
</evidence>
<name>A0A177B9D3_9BILA</name>
<dbReference type="GO" id="GO:0005829">
    <property type="term" value="C:cytosol"/>
    <property type="evidence" value="ECO:0007669"/>
    <property type="project" value="TreeGrafter"/>
</dbReference>
<protein>
    <recommendedName>
        <fullName evidence="2">Insulin receptor substrate 1</fullName>
    </recommendedName>
    <alternativeName>
        <fullName evidence="8">Protein chico</fullName>
    </alternativeName>
</protein>
<evidence type="ECO:0000256" key="1">
    <source>
        <dbReference type="ARBA" id="ARBA00011440"/>
    </source>
</evidence>
<evidence type="ECO:0000256" key="10">
    <source>
        <dbReference type="SAM" id="MobiDB-lite"/>
    </source>
</evidence>
<keyword evidence="5" id="KW-0677">Repeat</keyword>
<dbReference type="PANTHER" id="PTHR10614:SF13">
    <property type="entry name" value="INSULIN RECEPTOR SUBSTRATE 1"/>
    <property type="match status" value="1"/>
</dbReference>
<dbReference type="InterPro" id="IPR011993">
    <property type="entry name" value="PH-like_dom_sf"/>
</dbReference>